<evidence type="ECO:0000313" key="1">
    <source>
        <dbReference type="EMBL" id="QCE15974.1"/>
    </source>
</evidence>
<organism evidence="1 2">
    <name type="scientific">Vigna unguiculata</name>
    <name type="common">Cowpea</name>
    <dbReference type="NCBI Taxonomy" id="3917"/>
    <lineage>
        <taxon>Eukaryota</taxon>
        <taxon>Viridiplantae</taxon>
        <taxon>Streptophyta</taxon>
        <taxon>Embryophyta</taxon>
        <taxon>Tracheophyta</taxon>
        <taxon>Spermatophyta</taxon>
        <taxon>Magnoliopsida</taxon>
        <taxon>eudicotyledons</taxon>
        <taxon>Gunneridae</taxon>
        <taxon>Pentapetalae</taxon>
        <taxon>rosids</taxon>
        <taxon>fabids</taxon>
        <taxon>Fabales</taxon>
        <taxon>Fabaceae</taxon>
        <taxon>Papilionoideae</taxon>
        <taxon>50 kb inversion clade</taxon>
        <taxon>NPAAA clade</taxon>
        <taxon>indigoferoid/millettioid clade</taxon>
        <taxon>Phaseoleae</taxon>
        <taxon>Vigna</taxon>
    </lineage>
</organism>
<evidence type="ECO:0000313" key="2">
    <source>
        <dbReference type="Proteomes" id="UP000501690"/>
    </source>
</evidence>
<keyword evidence="2" id="KW-1185">Reference proteome</keyword>
<proteinExistence type="predicted"/>
<accession>A0A4D6NTI4</accession>
<protein>
    <submittedName>
        <fullName evidence="1">Uncharacterized protein</fullName>
    </submittedName>
</protein>
<dbReference type="EMBL" id="CP039355">
    <property type="protein sequence ID" value="QCE15974.1"/>
    <property type="molecule type" value="Genomic_DNA"/>
</dbReference>
<gene>
    <name evidence="1" type="ORF">DEO72_LG11g2987</name>
</gene>
<reference evidence="1 2" key="1">
    <citation type="submission" date="2019-04" db="EMBL/GenBank/DDBJ databases">
        <title>An improved genome assembly and genetic linkage map for asparagus bean, Vigna unguiculata ssp. sesquipedialis.</title>
        <authorList>
            <person name="Xia Q."/>
            <person name="Zhang R."/>
            <person name="Dong Y."/>
        </authorList>
    </citation>
    <scope>NUCLEOTIDE SEQUENCE [LARGE SCALE GENOMIC DNA]</scope>
    <source>
        <tissue evidence="1">Leaf</tissue>
    </source>
</reference>
<dbReference type="AlphaFoldDB" id="A0A4D6NTI4"/>
<name>A0A4D6NTI4_VIGUN</name>
<dbReference type="Proteomes" id="UP000501690">
    <property type="component" value="Linkage Group LG11"/>
</dbReference>
<sequence length="203" mass="22351">MFRFRPKFVRQSSFRNNHRIPEVLSALEHFSSVTVLSLKGASEGGRSDVGLIGCTGTSGQYLKNAVVVPKRWLPDELGSESEHWRPPWGPTTPLQLPLPLTGGLVPVHPISPTLLRSRGQSKFKYSYLLPPSEAPFKDKTMTKLKCSKADNTSGMRRLFLNDGCQTNLGRNRNIGAHRDNSPSTSLVLDWGACSGTPNKSHIA</sequence>